<sequence>MVCLGLAVLLCGGPLTWWAARRSAASAEVADRREEIRARGLPIDDASMEAFRVRTMGHEKSQRWMNVLEEIQSQAFENSCRGVPVVGITEEDADYVYGQPYRFDDEVRQFLGQWAELREEIHDITEGTGPIWTDIQMDSFNTLLPYVQSSRSVARLLSLEFEDALRRDDRRQAFGSMMAMLGVARAFEKEPLIISQLVVIAIHSMALKHVKVAIEHDLFDEMQLKKILEQLRAFDDFGTRYRLAIVGERAMSQPVFDDLQRLGEDVGMPPGGFNQRPIDALASLEIMEKAESITTDDLSDFFIHTAALDSDFNQQIQRAGWLKKLETIVTSLTVPALGAAGKAFVRSAMENRIAKIGIGLRLFEKRHDRWPASLDELTAADLDATLGPIDPTGNVPFGFRVIDGKAQVWGFDPQSPGDSTPSEPIDVDQLDAHEEHLKYWSWELQPAESP</sequence>
<keyword evidence="3" id="KW-1185">Reference proteome</keyword>
<dbReference type="RefSeq" id="WP_145217909.1">
    <property type="nucleotide sequence ID" value="NZ_CP036432.1"/>
</dbReference>
<gene>
    <name evidence="2" type="ORF">TBK1r_56450</name>
</gene>
<protein>
    <submittedName>
        <fullName evidence="2">Uncharacterized protein</fullName>
    </submittedName>
</protein>
<evidence type="ECO:0000256" key="1">
    <source>
        <dbReference type="SAM" id="SignalP"/>
    </source>
</evidence>
<name>A0ABX5Y130_9BACT</name>
<evidence type="ECO:0000313" key="2">
    <source>
        <dbReference type="EMBL" id="QDV86626.1"/>
    </source>
</evidence>
<feature type="chain" id="PRO_5047466573" evidence="1">
    <location>
        <begin position="20"/>
        <end position="450"/>
    </location>
</feature>
<feature type="signal peptide" evidence="1">
    <location>
        <begin position="1"/>
        <end position="19"/>
    </location>
</feature>
<dbReference type="Proteomes" id="UP000318081">
    <property type="component" value="Chromosome"/>
</dbReference>
<evidence type="ECO:0000313" key="3">
    <source>
        <dbReference type="Proteomes" id="UP000318081"/>
    </source>
</evidence>
<reference evidence="2 3" key="1">
    <citation type="submission" date="2019-02" db="EMBL/GenBank/DDBJ databases">
        <title>Deep-cultivation of Planctomycetes and their phenomic and genomic characterization uncovers novel biology.</title>
        <authorList>
            <person name="Wiegand S."/>
            <person name="Jogler M."/>
            <person name="Boedeker C."/>
            <person name="Pinto D."/>
            <person name="Vollmers J."/>
            <person name="Rivas-Marin E."/>
            <person name="Kohn T."/>
            <person name="Peeters S.H."/>
            <person name="Heuer A."/>
            <person name="Rast P."/>
            <person name="Oberbeckmann S."/>
            <person name="Bunk B."/>
            <person name="Jeske O."/>
            <person name="Meyerdierks A."/>
            <person name="Storesund J.E."/>
            <person name="Kallscheuer N."/>
            <person name="Luecker S."/>
            <person name="Lage O.M."/>
            <person name="Pohl T."/>
            <person name="Merkel B.J."/>
            <person name="Hornburger P."/>
            <person name="Mueller R.-W."/>
            <person name="Bruemmer F."/>
            <person name="Labrenz M."/>
            <person name="Spormann A.M."/>
            <person name="Op den Camp H."/>
            <person name="Overmann J."/>
            <person name="Amann R."/>
            <person name="Jetten M.S.M."/>
            <person name="Mascher T."/>
            <person name="Medema M.H."/>
            <person name="Devos D.P."/>
            <person name="Kaster A.-K."/>
            <person name="Ovreas L."/>
            <person name="Rohde M."/>
            <person name="Galperin M.Y."/>
            <person name="Jogler C."/>
        </authorList>
    </citation>
    <scope>NUCLEOTIDE SEQUENCE [LARGE SCALE GENOMIC DNA]</scope>
    <source>
        <strain evidence="2 3">TBK1r</strain>
    </source>
</reference>
<proteinExistence type="predicted"/>
<accession>A0ABX5Y130</accession>
<organism evidence="2 3">
    <name type="scientific">Stieleria magnilauensis</name>
    <dbReference type="NCBI Taxonomy" id="2527963"/>
    <lineage>
        <taxon>Bacteria</taxon>
        <taxon>Pseudomonadati</taxon>
        <taxon>Planctomycetota</taxon>
        <taxon>Planctomycetia</taxon>
        <taxon>Pirellulales</taxon>
        <taxon>Pirellulaceae</taxon>
        <taxon>Stieleria</taxon>
    </lineage>
</organism>
<keyword evidence="1" id="KW-0732">Signal</keyword>
<dbReference type="EMBL" id="CP036432">
    <property type="protein sequence ID" value="QDV86626.1"/>
    <property type="molecule type" value="Genomic_DNA"/>
</dbReference>